<dbReference type="InterPro" id="IPR037523">
    <property type="entry name" value="VOC_core"/>
</dbReference>
<name>A0A3G3K5P5_9BACL</name>
<dbReference type="SUPFAM" id="SSF54593">
    <property type="entry name" value="Glyoxalase/Bleomycin resistance protein/Dihydroxybiphenyl dioxygenase"/>
    <property type="match status" value="1"/>
</dbReference>
<dbReference type="InterPro" id="IPR004360">
    <property type="entry name" value="Glyas_Fos-R_dOase_dom"/>
</dbReference>
<reference evidence="2 3" key="1">
    <citation type="submission" date="2018-10" db="EMBL/GenBank/DDBJ databases">
        <title>Genome Sequence of Cohnella sp.</title>
        <authorList>
            <person name="Srinivasan S."/>
            <person name="Kim M.K."/>
        </authorList>
    </citation>
    <scope>NUCLEOTIDE SEQUENCE [LARGE SCALE GENOMIC DNA]</scope>
    <source>
        <strain evidence="2 3">18JY8-7</strain>
    </source>
</reference>
<feature type="domain" description="VOC" evidence="1">
    <location>
        <begin position="1"/>
        <end position="108"/>
    </location>
</feature>
<accession>A0A3G3K5P5</accession>
<evidence type="ECO:0000313" key="3">
    <source>
        <dbReference type="Proteomes" id="UP000269097"/>
    </source>
</evidence>
<organism evidence="2 3">
    <name type="scientific">Cohnella candidum</name>
    <dbReference type="NCBI Taxonomy" id="2674991"/>
    <lineage>
        <taxon>Bacteria</taxon>
        <taxon>Bacillati</taxon>
        <taxon>Bacillota</taxon>
        <taxon>Bacilli</taxon>
        <taxon>Bacillales</taxon>
        <taxon>Paenibacillaceae</taxon>
        <taxon>Cohnella</taxon>
    </lineage>
</organism>
<dbReference type="InterPro" id="IPR029068">
    <property type="entry name" value="Glyas_Bleomycin-R_OHBP_Dase"/>
</dbReference>
<protein>
    <submittedName>
        <fullName evidence="2">VOC family protein</fullName>
    </submittedName>
</protein>
<sequence length="110" mass="12607">MIFVTDKEKARWFYSEVLGMETVLEEENKLVFDLGGSKLTAFKCEKTTEIGDYSNEARTVLVFEVESIERSFKEMQEKGIQFLHEEPTPGKYAAFVDPFGNVHEIAESTN</sequence>
<dbReference type="AlphaFoldDB" id="A0A3G3K5P5"/>
<dbReference type="Pfam" id="PF00903">
    <property type="entry name" value="Glyoxalase"/>
    <property type="match status" value="1"/>
</dbReference>
<proteinExistence type="predicted"/>
<keyword evidence="3" id="KW-1185">Reference proteome</keyword>
<dbReference type="PROSITE" id="PS51819">
    <property type="entry name" value="VOC"/>
    <property type="match status" value="1"/>
</dbReference>
<dbReference type="KEGG" id="coh:EAV92_23225"/>
<dbReference type="Gene3D" id="3.10.180.10">
    <property type="entry name" value="2,3-Dihydroxybiphenyl 1,2-Dioxygenase, domain 1"/>
    <property type="match status" value="1"/>
</dbReference>
<evidence type="ECO:0000259" key="1">
    <source>
        <dbReference type="PROSITE" id="PS51819"/>
    </source>
</evidence>
<dbReference type="Proteomes" id="UP000269097">
    <property type="component" value="Chromosome"/>
</dbReference>
<dbReference type="EMBL" id="CP033433">
    <property type="protein sequence ID" value="AYQ75805.1"/>
    <property type="molecule type" value="Genomic_DNA"/>
</dbReference>
<gene>
    <name evidence="2" type="ORF">EAV92_23225</name>
</gene>
<evidence type="ECO:0000313" key="2">
    <source>
        <dbReference type="EMBL" id="AYQ75805.1"/>
    </source>
</evidence>